<proteinExistence type="predicted"/>
<gene>
    <name evidence="2" type="ORF">ND528_14120</name>
</gene>
<evidence type="ECO:0008006" key="4">
    <source>
        <dbReference type="Google" id="ProtNLM"/>
    </source>
</evidence>
<evidence type="ECO:0000313" key="2">
    <source>
        <dbReference type="EMBL" id="MCV2222708.1"/>
    </source>
</evidence>
<dbReference type="RefSeq" id="WP_137213834.1">
    <property type="nucleotide sequence ID" value="NZ_JAMSHA010000004.1"/>
</dbReference>
<comment type="caution">
    <text evidence="2">The sequence shown here is derived from an EMBL/GenBank/DDBJ whole genome shotgun (WGS) entry which is preliminary data.</text>
</comment>
<evidence type="ECO:0000256" key="1">
    <source>
        <dbReference type="SAM" id="Phobius"/>
    </source>
</evidence>
<feature type="transmembrane region" description="Helical" evidence="1">
    <location>
        <begin position="28"/>
        <end position="46"/>
    </location>
</feature>
<organism evidence="2 3">
    <name type="scientific">Pseudomonas mercuritolerans</name>
    <dbReference type="NCBI Taxonomy" id="2951809"/>
    <lineage>
        <taxon>Bacteria</taxon>
        <taxon>Pseudomonadati</taxon>
        <taxon>Pseudomonadota</taxon>
        <taxon>Gammaproteobacteria</taxon>
        <taxon>Pseudomonadales</taxon>
        <taxon>Pseudomonadaceae</taxon>
        <taxon>Pseudomonas</taxon>
    </lineage>
</organism>
<keyword evidence="1" id="KW-1133">Transmembrane helix</keyword>
<accession>A0ABT2XVI2</accession>
<keyword evidence="1" id="KW-0472">Membrane</keyword>
<keyword evidence="3" id="KW-1185">Reference proteome</keyword>
<feature type="transmembrane region" description="Helical" evidence="1">
    <location>
        <begin position="239"/>
        <end position="259"/>
    </location>
</feature>
<dbReference type="Proteomes" id="UP001063475">
    <property type="component" value="Unassembled WGS sequence"/>
</dbReference>
<sequence length="265" mass="28910">MHEHEVKNNAEAFTFLSLMKFLAQGWKFITAGIVLGLLSAAAYLALTPVEYDASAIVKMAENRGLDGDGIPIPNQVESATLVIARLNTPAAYSREVLSACGLQDSPESRLKMIKEARYTAEGQPAFLTVNVRGRSAELASKCAESVFDMIRQQQDALSLPGRERLSQMVADLKKSRQTHLDALHSESGIAEQVAVYVAHREAINQIETALRRYEYALGYVPTQLVSVYPSSSPVFPRQVPVIVLGLITGLLVGLLAACLRRIGKD</sequence>
<protein>
    <recommendedName>
        <fullName evidence="4">Lipopolysaccharide biosynthesis protein</fullName>
    </recommendedName>
</protein>
<keyword evidence="1" id="KW-0812">Transmembrane</keyword>
<evidence type="ECO:0000313" key="3">
    <source>
        <dbReference type="Proteomes" id="UP001063475"/>
    </source>
</evidence>
<name>A0ABT2XVI2_9PSED</name>
<dbReference type="EMBL" id="JAMSHA010000004">
    <property type="protein sequence ID" value="MCV2222708.1"/>
    <property type="molecule type" value="Genomic_DNA"/>
</dbReference>
<reference evidence="2" key="1">
    <citation type="submission" date="2022-06" db="EMBL/GenBank/DDBJ databases">
        <title>De novo draft assembly of the Pseudomonas mercurotoleraris sp. nov., isolated from the plants rhizosphere.</title>
        <authorList>
            <person name="Robas M."/>
            <person name="Gonzalez D."/>
            <person name="Fernandez V.M."/>
            <person name="Luna L."/>
            <person name="Provanza A."/>
            <person name="Jimenez P.A."/>
        </authorList>
    </citation>
    <scope>NUCLEOTIDE SEQUENCE</scope>
    <source>
        <strain evidence="2">SAICEUPSM</strain>
    </source>
</reference>